<proteinExistence type="predicted"/>
<sequence>MAEFVGKIQGNQSFMSFSGIKLCQDPGHQTINATPYTPSSGVALGAALKSMPLEAARMHFDARFAKPGRQMSVLSSKVARD</sequence>
<keyword evidence="2" id="KW-1185">Reference proteome</keyword>
<reference evidence="1 2" key="1">
    <citation type="journal article" date="2013" name="Int. J. Syst. Evol. Microbiol.">
        <title>Comamonas guangdongensis sp. nov., isolated from subterranean forest sediment, and emended description of the genus Comamonas.</title>
        <authorList>
            <person name="Zhang J."/>
            <person name="Wang Y."/>
            <person name="Zhou S."/>
            <person name="Wu C."/>
            <person name="He J."/>
            <person name="Li F."/>
        </authorList>
    </citation>
    <scope>NUCLEOTIDE SEQUENCE [LARGE SCALE GENOMIC DNA]</scope>
    <source>
        <strain evidence="1 2">CCTCC AB2011133</strain>
    </source>
</reference>
<evidence type="ECO:0000313" key="1">
    <source>
        <dbReference type="EMBL" id="MEX8193562.1"/>
    </source>
</evidence>
<gene>
    <name evidence="1" type="ORF">AB6724_12020</name>
</gene>
<accession>A0ABV3ZVB9</accession>
<name>A0ABV3ZVB9_9BURK</name>
<dbReference type="Proteomes" id="UP001561046">
    <property type="component" value="Unassembled WGS sequence"/>
</dbReference>
<dbReference type="RefSeq" id="WP_369338759.1">
    <property type="nucleotide sequence ID" value="NZ_JBFYGN010000012.1"/>
</dbReference>
<comment type="caution">
    <text evidence="1">The sequence shown here is derived from an EMBL/GenBank/DDBJ whole genome shotgun (WGS) entry which is preliminary data.</text>
</comment>
<protein>
    <submittedName>
        <fullName evidence="1">Uncharacterized protein</fullName>
    </submittedName>
</protein>
<organism evidence="1 2">
    <name type="scientific">Comamonas guangdongensis</name>
    <dbReference type="NCBI Taxonomy" id="510515"/>
    <lineage>
        <taxon>Bacteria</taxon>
        <taxon>Pseudomonadati</taxon>
        <taxon>Pseudomonadota</taxon>
        <taxon>Betaproteobacteria</taxon>
        <taxon>Burkholderiales</taxon>
        <taxon>Comamonadaceae</taxon>
        <taxon>Comamonas</taxon>
    </lineage>
</organism>
<dbReference type="EMBL" id="JBFYGN010000012">
    <property type="protein sequence ID" value="MEX8193562.1"/>
    <property type="molecule type" value="Genomic_DNA"/>
</dbReference>
<evidence type="ECO:0000313" key="2">
    <source>
        <dbReference type="Proteomes" id="UP001561046"/>
    </source>
</evidence>